<dbReference type="RefSeq" id="WP_089827840.1">
    <property type="nucleotide sequence ID" value="NZ_FODV01000029.1"/>
</dbReference>
<evidence type="ECO:0000313" key="3">
    <source>
        <dbReference type="Proteomes" id="UP000199126"/>
    </source>
</evidence>
<keyword evidence="3" id="KW-1185">Reference proteome</keyword>
<dbReference type="Pfam" id="PF09684">
    <property type="entry name" value="Tail_P2_I"/>
    <property type="match status" value="1"/>
</dbReference>
<gene>
    <name evidence="2" type="ORF">SAMN04487948_12926</name>
</gene>
<dbReference type="NCBIfam" id="TIGR02242">
    <property type="entry name" value="tail_TIGR02242"/>
    <property type="match status" value="1"/>
</dbReference>
<reference evidence="3" key="1">
    <citation type="submission" date="2016-10" db="EMBL/GenBank/DDBJ databases">
        <authorList>
            <person name="Varghese N."/>
            <person name="Submissions S."/>
        </authorList>
    </citation>
    <scope>NUCLEOTIDE SEQUENCE [LARGE SCALE GENOMIC DNA]</scope>
    <source>
        <strain evidence="3">CGMCC 1.10121</strain>
    </source>
</reference>
<feature type="compositionally biased region" description="Gly residues" evidence="1">
    <location>
        <begin position="177"/>
        <end position="188"/>
    </location>
</feature>
<feature type="region of interest" description="Disordered" evidence="1">
    <location>
        <begin position="260"/>
        <end position="287"/>
    </location>
</feature>
<dbReference type="OrthoDB" id="202878at2157"/>
<dbReference type="EMBL" id="FODV01000029">
    <property type="protein sequence ID" value="SEP26636.1"/>
    <property type="molecule type" value="Genomic_DNA"/>
</dbReference>
<dbReference type="InterPro" id="IPR011748">
    <property type="entry name" value="Unchr_phage_tail-like"/>
</dbReference>
<accession>A0A1H8WG83</accession>
<evidence type="ECO:0000256" key="1">
    <source>
        <dbReference type="SAM" id="MobiDB-lite"/>
    </source>
</evidence>
<protein>
    <submittedName>
        <fullName evidence="2">Phage tail protein domain-containing protein</fullName>
    </submittedName>
</protein>
<proteinExistence type="predicted"/>
<sequence>MEFAFVGVRTEAEWAAWRADSTNVETSGAGVRLARESTPTYVDPNVVVDDPTLVVVDVDQDDCGTLYLLAATGVIYVYEAGARGFRRLRCSSDSGRWGTPRALCVTDRDIYVAYRSGNVPDTTSTIRAISKAYLQTRWVVETAVVPSSDEGTTHTSPDETERRVSFGDIVSLVDVDGGSGRGGSGGSGVLALDRDPVPVDDPTSVDDTTPAPPTTDPSGVVVALSPDGTGRVVVDGLASPTDLTRDEAGNVSVLMGDQPGASVRKFVPDPETGDEEGTVTGSGPTERGYTEQTGDVGAPLPGSALTCMAVAGEDELVVGMASGPDGERALLRHRPESRRFERLLGFRQGCVRLRRGVSLDGDAVPGLFVVDDDRHVVSFVTQARRNRWNGQTERYGGQAVGRVDSGVDSTQWHRITFSTVHEGSGTQVRLRYLATDDAALRPRGDDVWTALDVLNPADAFLNDAVGRYLWIRLDLLGEEFTSPTVDTLRAYFPRQSYLRYLPAIYQTDPESRDFLERFLSMYERVFVDIEEEVDHLTRYADADGIPAASLGWLESWLGLVVDETWPETARRELLSEAAALFRARGTREGLRTLLEIYLRGITADSVTWNWEQRRQIAEVEAIAAAESLSQSVTDRIVERATRPVFFLEYGDLDCMSDEAMAETFEPFLNCPQCFLVLVRPSVTDEQLRTIQRLVVQNRPAHAVGRAVRLQSWVFLGGHTYLGVNSVLGDTDLVLGRSSLGRDTTLGSREPSAQLGVRAHLGDDRL</sequence>
<dbReference type="AlphaFoldDB" id="A0A1H8WG83"/>
<feature type="compositionally biased region" description="Basic and acidic residues" evidence="1">
    <location>
        <begin position="156"/>
        <end position="165"/>
    </location>
</feature>
<feature type="region of interest" description="Disordered" evidence="1">
    <location>
        <begin position="146"/>
        <end position="165"/>
    </location>
</feature>
<organism evidence="2 3">
    <name type="scientific">Halogranum amylolyticum</name>
    <dbReference type="NCBI Taxonomy" id="660520"/>
    <lineage>
        <taxon>Archaea</taxon>
        <taxon>Methanobacteriati</taxon>
        <taxon>Methanobacteriota</taxon>
        <taxon>Stenosarchaea group</taxon>
        <taxon>Halobacteria</taxon>
        <taxon>Halobacteriales</taxon>
        <taxon>Haloferacaceae</taxon>
    </lineage>
</organism>
<feature type="region of interest" description="Disordered" evidence="1">
    <location>
        <begin position="175"/>
        <end position="219"/>
    </location>
</feature>
<evidence type="ECO:0000313" key="2">
    <source>
        <dbReference type="EMBL" id="SEP26636.1"/>
    </source>
</evidence>
<name>A0A1H8WG83_9EURY</name>
<feature type="compositionally biased region" description="Low complexity" evidence="1">
    <location>
        <begin position="200"/>
        <end position="209"/>
    </location>
</feature>
<dbReference type="InterPro" id="IPR006521">
    <property type="entry name" value="Tail_protein_I"/>
</dbReference>
<dbReference type="Proteomes" id="UP000199126">
    <property type="component" value="Unassembled WGS sequence"/>
</dbReference>